<organism evidence="9 10">
    <name type="scientific">Daphnia galeata</name>
    <dbReference type="NCBI Taxonomy" id="27404"/>
    <lineage>
        <taxon>Eukaryota</taxon>
        <taxon>Metazoa</taxon>
        <taxon>Ecdysozoa</taxon>
        <taxon>Arthropoda</taxon>
        <taxon>Crustacea</taxon>
        <taxon>Branchiopoda</taxon>
        <taxon>Diplostraca</taxon>
        <taxon>Cladocera</taxon>
        <taxon>Anomopoda</taxon>
        <taxon>Daphniidae</taxon>
        <taxon>Daphnia</taxon>
    </lineage>
</organism>
<keyword evidence="7" id="KW-0812">Transmembrane</keyword>
<keyword evidence="5" id="KW-0333">Golgi apparatus</keyword>
<dbReference type="EMBL" id="CAKKLH010000112">
    <property type="protein sequence ID" value="CAH0103411.1"/>
    <property type="molecule type" value="Genomic_DNA"/>
</dbReference>
<evidence type="ECO:0000256" key="1">
    <source>
        <dbReference type="ARBA" id="ARBA00004323"/>
    </source>
</evidence>
<keyword evidence="3" id="KW-0328">Glycosyltransferase</keyword>
<dbReference type="PANTHER" id="PTHR12042">
    <property type="entry name" value="LACTOSYLCERAMIDE 4-ALPHA-GALACTOSYLTRANSFERASE ALPHA- 1,4-GALACTOSYLTRANSFERASE"/>
    <property type="match status" value="1"/>
</dbReference>
<name>A0A8J2RKV7_9CRUS</name>
<sequence length="335" mass="38656">MPTFRFRFRLRKTAKYVAKFTGIILITLLLVYYFITTSNHQQGEEIHADSRRIFFHETSGRGNLNFKQCCAVESVAKHNPGRSVQLLISGDRLDVSNGPWMDILKDHYTNVEIISVDNDKYFSGSPFELWYEKGEWRQSRFRIAHLSDYIRLVSLYRHGGLYMDLDYVVLKPLNEKLLHNVLLVEGIDGQQLNNGVMHFEPGHRLINELIQHLAVEYDPEDYYLHGPTALTNVYLRLCSSNGTGGTKKKSSMCPDVSLLSYKHFCPIGPPFWHLYFENASDQSLSMINSSYGVHLWNFLSSNEPIRMGTRQLYAILAAKHCPVTAKRFDQFIHPT</sequence>
<keyword evidence="4" id="KW-0808">Transferase</keyword>
<dbReference type="GO" id="GO:0006688">
    <property type="term" value="P:glycosphingolipid biosynthetic process"/>
    <property type="evidence" value="ECO:0007669"/>
    <property type="project" value="TreeGrafter"/>
</dbReference>
<evidence type="ECO:0000256" key="5">
    <source>
        <dbReference type="ARBA" id="ARBA00023034"/>
    </source>
</evidence>
<proteinExistence type="inferred from homology"/>
<evidence type="ECO:0000313" key="10">
    <source>
        <dbReference type="Proteomes" id="UP000789390"/>
    </source>
</evidence>
<dbReference type="Pfam" id="PF04572">
    <property type="entry name" value="Gb3_synth"/>
    <property type="match status" value="1"/>
</dbReference>
<evidence type="ECO:0000256" key="4">
    <source>
        <dbReference type="ARBA" id="ARBA00022679"/>
    </source>
</evidence>
<gene>
    <name evidence="9" type="ORF">DGAL_LOCUS5985</name>
</gene>
<comment type="caution">
    <text evidence="9">The sequence shown here is derived from an EMBL/GenBank/DDBJ whole genome shotgun (WGS) entry which is preliminary data.</text>
</comment>
<keyword evidence="7" id="KW-1133">Transmembrane helix</keyword>
<dbReference type="InterPro" id="IPR007652">
    <property type="entry name" value="A1-4-GlycosylTfrase_dom"/>
</dbReference>
<dbReference type="Pfam" id="PF04488">
    <property type="entry name" value="Gly_transf_sug"/>
    <property type="match status" value="1"/>
</dbReference>
<protein>
    <recommendedName>
        <fullName evidence="8">Alpha 1,4-glycosyltransferase domain-containing protein</fullName>
    </recommendedName>
</protein>
<keyword evidence="6 7" id="KW-0472">Membrane</keyword>
<dbReference type="PANTHER" id="PTHR12042:SF21">
    <property type="entry name" value="ALPHA1,4-GALACTOSYLTRANSFERASE 1-RELATED"/>
    <property type="match status" value="1"/>
</dbReference>
<evidence type="ECO:0000256" key="2">
    <source>
        <dbReference type="ARBA" id="ARBA00009003"/>
    </source>
</evidence>
<dbReference type="InterPro" id="IPR007577">
    <property type="entry name" value="GlycoTrfase_DXD_sugar-bd_CS"/>
</dbReference>
<dbReference type="Proteomes" id="UP000789390">
    <property type="component" value="Unassembled WGS sequence"/>
</dbReference>
<dbReference type="GO" id="GO:0016758">
    <property type="term" value="F:hexosyltransferase activity"/>
    <property type="evidence" value="ECO:0007669"/>
    <property type="project" value="TreeGrafter"/>
</dbReference>
<dbReference type="InterPro" id="IPR051981">
    <property type="entry name" value="Glycosyltransf_32"/>
</dbReference>
<evidence type="ECO:0000256" key="6">
    <source>
        <dbReference type="ARBA" id="ARBA00023136"/>
    </source>
</evidence>
<dbReference type="InterPro" id="IPR029044">
    <property type="entry name" value="Nucleotide-diphossugar_trans"/>
</dbReference>
<feature type="transmembrane region" description="Helical" evidence="7">
    <location>
        <begin position="16"/>
        <end position="35"/>
    </location>
</feature>
<evidence type="ECO:0000313" key="9">
    <source>
        <dbReference type="EMBL" id="CAH0103411.1"/>
    </source>
</evidence>
<dbReference type="Gene3D" id="3.90.550.20">
    <property type="match status" value="1"/>
</dbReference>
<accession>A0A8J2RKV7</accession>
<dbReference type="SUPFAM" id="SSF53448">
    <property type="entry name" value="Nucleotide-diphospho-sugar transferases"/>
    <property type="match status" value="1"/>
</dbReference>
<reference evidence="9" key="1">
    <citation type="submission" date="2021-11" db="EMBL/GenBank/DDBJ databases">
        <authorList>
            <person name="Schell T."/>
        </authorList>
    </citation>
    <scope>NUCLEOTIDE SEQUENCE</scope>
    <source>
        <strain evidence="9">M5</strain>
    </source>
</reference>
<comment type="subcellular location">
    <subcellularLocation>
        <location evidence="1">Golgi apparatus membrane</location>
        <topology evidence="1">Single-pass type II membrane protein</topology>
    </subcellularLocation>
</comment>
<evidence type="ECO:0000259" key="8">
    <source>
        <dbReference type="Pfam" id="PF04572"/>
    </source>
</evidence>
<dbReference type="OrthoDB" id="409543at2759"/>
<evidence type="ECO:0000256" key="3">
    <source>
        <dbReference type="ARBA" id="ARBA00022676"/>
    </source>
</evidence>
<evidence type="ECO:0000256" key="7">
    <source>
        <dbReference type="SAM" id="Phobius"/>
    </source>
</evidence>
<keyword evidence="10" id="KW-1185">Reference proteome</keyword>
<dbReference type="GO" id="GO:0000139">
    <property type="term" value="C:Golgi membrane"/>
    <property type="evidence" value="ECO:0007669"/>
    <property type="project" value="UniProtKB-SubCell"/>
</dbReference>
<feature type="domain" description="Alpha 1,4-glycosyltransferase" evidence="8">
    <location>
        <begin position="198"/>
        <end position="326"/>
    </location>
</feature>
<comment type="similarity">
    <text evidence="2">Belongs to the glycosyltransferase 32 family.</text>
</comment>
<dbReference type="AlphaFoldDB" id="A0A8J2RKV7"/>